<evidence type="ECO:0000313" key="3">
    <source>
        <dbReference type="Proteomes" id="UP000219621"/>
    </source>
</evidence>
<name>A0A286G7Y1_9PROT</name>
<protein>
    <submittedName>
        <fullName evidence="2">Uncharacterized protein</fullName>
    </submittedName>
</protein>
<dbReference type="EMBL" id="OCNJ01000002">
    <property type="protein sequence ID" value="SOD91598.1"/>
    <property type="molecule type" value="Genomic_DNA"/>
</dbReference>
<dbReference type="AlphaFoldDB" id="A0A286G7Y1"/>
<sequence>MTKRQPPIPPVVDQPRWTRDNAEAARCSGLQVNTLAVREHQALLVSRGQRPLSLDEIAQIHGPAAAEAEAARQARQSVAPRGAPTGRQEKAVRTVVVDGRRWKVTIEAEDGGEG</sequence>
<accession>A0A286G7Y1</accession>
<keyword evidence="3" id="KW-1185">Reference proteome</keyword>
<gene>
    <name evidence="2" type="ORF">SAMN05421508_1023</name>
</gene>
<dbReference type="RefSeq" id="WP_097277799.1">
    <property type="nucleotide sequence ID" value="NZ_OCNJ01000002.1"/>
</dbReference>
<organism evidence="2 3">
    <name type="scientific">Caenispirillum bisanense</name>
    <dbReference type="NCBI Taxonomy" id="414052"/>
    <lineage>
        <taxon>Bacteria</taxon>
        <taxon>Pseudomonadati</taxon>
        <taxon>Pseudomonadota</taxon>
        <taxon>Alphaproteobacteria</taxon>
        <taxon>Rhodospirillales</taxon>
        <taxon>Novispirillaceae</taxon>
        <taxon>Caenispirillum</taxon>
    </lineage>
</organism>
<feature type="region of interest" description="Disordered" evidence="1">
    <location>
        <begin position="71"/>
        <end position="92"/>
    </location>
</feature>
<dbReference type="Proteomes" id="UP000219621">
    <property type="component" value="Unassembled WGS sequence"/>
</dbReference>
<evidence type="ECO:0000256" key="1">
    <source>
        <dbReference type="SAM" id="MobiDB-lite"/>
    </source>
</evidence>
<evidence type="ECO:0000313" key="2">
    <source>
        <dbReference type="EMBL" id="SOD91598.1"/>
    </source>
</evidence>
<proteinExistence type="predicted"/>
<reference evidence="2 3" key="1">
    <citation type="submission" date="2017-09" db="EMBL/GenBank/DDBJ databases">
        <authorList>
            <person name="Ehlers B."/>
            <person name="Leendertz F.H."/>
        </authorList>
    </citation>
    <scope>NUCLEOTIDE SEQUENCE [LARGE SCALE GENOMIC DNA]</scope>
    <source>
        <strain evidence="2 3">USBA 140</strain>
    </source>
</reference>